<proteinExistence type="predicted"/>
<gene>
    <name evidence="2" type="ORF">SAMN05660710_01420</name>
</gene>
<organism evidence="2 3">
    <name type="scientific">Paracoccus tibetensis</name>
    <dbReference type="NCBI Taxonomy" id="336292"/>
    <lineage>
        <taxon>Bacteria</taxon>
        <taxon>Pseudomonadati</taxon>
        <taxon>Pseudomonadota</taxon>
        <taxon>Alphaproteobacteria</taxon>
        <taxon>Rhodobacterales</taxon>
        <taxon>Paracoccaceae</taxon>
        <taxon>Paracoccus</taxon>
    </lineage>
</organism>
<dbReference type="AlphaFoldDB" id="A0A1G5FI04"/>
<evidence type="ECO:0000256" key="1">
    <source>
        <dbReference type="SAM" id="Phobius"/>
    </source>
</evidence>
<keyword evidence="1" id="KW-0472">Membrane</keyword>
<dbReference type="Proteomes" id="UP000199502">
    <property type="component" value="Unassembled WGS sequence"/>
</dbReference>
<sequence length="59" mass="6260">MDRNMTGESNSYRGPTIPSAFATRSYERAEAARPKPQLALKVTAFAAGLAVLAAMIAAF</sequence>
<keyword evidence="1" id="KW-0812">Transmembrane</keyword>
<keyword evidence="1" id="KW-1133">Transmembrane helix</keyword>
<evidence type="ECO:0000313" key="2">
    <source>
        <dbReference type="EMBL" id="SCY38761.1"/>
    </source>
</evidence>
<accession>A0A1G5FI04</accession>
<reference evidence="2 3" key="1">
    <citation type="submission" date="2016-10" db="EMBL/GenBank/DDBJ databases">
        <authorList>
            <person name="de Groot N.N."/>
        </authorList>
    </citation>
    <scope>NUCLEOTIDE SEQUENCE [LARGE SCALE GENOMIC DNA]</scope>
    <source>
        <strain evidence="2 3">CGMCC 1.8925</strain>
    </source>
</reference>
<keyword evidence="3" id="KW-1185">Reference proteome</keyword>
<name>A0A1G5FI04_9RHOB</name>
<dbReference type="EMBL" id="FMVT01000004">
    <property type="protein sequence ID" value="SCY38761.1"/>
    <property type="molecule type" value="Genomic_DNA"/>
</dbReference>
<protein>
    <submittedName>
        <fullName evidence="2">Uncharacterized protein</fullName>
    </submittedName>
</protein>
<feature type="transmembrane region" description="Helical" evidence="1">
    <location>
        <begin position="38"/>
        <end position="58"/>
    </location>
</feature>
<evidence type="ECO:0000313" key="3">
    <source>
        <dbReference type="Proteomes" id="UP000199502"/>
    </source>
</evidence>